<dbReference type="KEGG" id="bmus:118891985"/>
<feature type="compositionally biased region" description="Gly residues" evidence="1">
    <location>
        <begin position="228"/>
        <end position="237"/>
    </location>
</feature>
<gene>
    <name evidence="3" type="primary">LOC118891985</name>
</gene>
<feature type="compositionally biased region" description="Low complexity" evidence="1">
    <location>
        <begin position="67"/>
        <end position="81"/>
    </location>
</feature>
<feature type="compositionally biased region" description="Basic and acidic residues" evidence="1">
    <location>
        <begin position="304"/>
        <end position="314"/>
    </location>
</feature>
<evidence type="ECO:0000313" key="3">
    <source>
        <dbReference type="RefSeq" id="XP_036701859.1"/>
    </source>
</evidence>
<feature type="region of interest" description="Disordered" evidence="1">
    <location>
        <begin position="261"/>
        <end position="347"/>
    </location>
</feature>
<dbReference type="Proteomes" id="UP000694857">
    <property type="component" value="Chromosome 3"/>
</dbReference>
<sequence>MGHCLRARLLGLWRPQAAQPGRGEGPLRAREEPQAASSVWLHRGYPVPAGVSSRARASPPPPRLRPRAPLIRAPAPRAPRAGRAEGKVGERAASAGESVNGRPGGSRALARPRHAGAGSADDRGAWGRRRAPLARQVLRLEMSPLVVARSPPERARRAAAQSPRGRPAAARRHRRRRLRAAAEGRGRRRRRRLPAAQTLLGSLLRWGRKVCCPLVGSLEAAASAASGGRRGAGGGGRRGARRPRRAGRLRWDTRLPAFPARAAPCEPAAGPRWESRRERAGTRGVSGGGFTPRACGSRPLASRETPEERLRRSDLPPSGFASAAHGHLERPEPHTPHGCPRVVGGPRATRARPCALDKKAPARGCELPLLPSGSGQLLWAGESPSSHPPRLSMRGTAAAPGDDSGNRPNRGGSAGLRGEAPPGAEEGLDAASVPRGSPWFRRPTSSPGKKGDLQTPNIWG</sequence>
<proteinExistence type="predicted"/>
<feature type="region of interest" description="Disordered" evidence="1">
    <location>
        <begin position="376"/>
        <end position="460"/>
    </location>
</feature>
<dbReference type="AlphaFoldDB" id="A0A8B8WX37"/>
<name>A0A8B8WX37_BALMU</name>
<feature type="compositionally biased region" description="Basic and acidic residues" evidence="1">
    <location>
        <begin position="326"/>
        <end position="335"/>
    </location>
</feature>
<feature type="compositionally biased region" description="Basic residues" evidence="1">
    <location>
        <begin position="238"/>
        <end position="248"/>
    </location>
</feature>
<feature type="region of interest" description="Disordered" evidence="1">
    <location>
        <begin position="222"/>
        <end position="249"/>
    </location>
</feature>
<reference evidence="3" key="1">
    <citation type="submission" date="2025-08" db="UniProtKB">
        <authorList>
            <consortium name="RefSeq"/>
        </authorList>
    </citation>
    <scope>IDENTIFICATION</scope>
    <source>
        <tissue evidence="3">Epidermis and Blubber</tissue>
    </source>
</reference>
<feature type="region of interest" description="Disordered" evidence="1">
    <location>
        <begin position="16"/>
        <end position="128"/>
    </location>
</feature>
<evidence type="ECO:0000256" key="1">
    <source>
        <dbReference type="SAM" id="MobiDB-lite"/>
    </source>
</evidence>
<feature type="compositionally biased region" description="Low complexity" evidence="1">
    <location>
        <begin position="158"/>
        <end position="168"/>
    </location>
</feature>
<evidence type="ECO:0000313" key="2">
    <source>
        <dbReference type="Proteomes" id="UP000694857"/>
    </source>
</evidence>
<dbReference type="GeneID" id="118891985"/>
<feature type="region of interest" description="Disordered" evidence="1">
    <location>
        <begin position="149"/>
        <end position="190"/>
    </location>
</feature>
<dbReference type="RefSeq" id="XP_036701859.1">
    <property type="nucleotide sequence ID" value="XM_036845964.1"/>
</dbReference>
<accession>A0A8B8WX37</accession>
<feature type="compositionally biased region" description="Low complexity" evidence="1">
    <location>
        <begin position="47"/>
        <end position="57"/>
    </location>
</feature>
<feature type="compositionally biased region" description="Basic residues" evidence="1">
    <location>
        <begin position="169"/>
        <end position="179"/>
    </location>
</feature>
<organism evidence="2 3">
    <name type="scientific">Balaenoptera musculus</name>
    <name type="common">Blue whale</name>
    <dbReference type="NCBI Taxonomy" id="9771"/>
    <lineage>
        <taxon>Eukaryota</taxon>
        <taxon>Metazoa</taxon>
        <taxon>Chordata</taxon>
        <taxon>Craniata</taxon>
        <taxon>Vertebrata</taxon>
        <taxon>Euteleostomi</taxon>
        <taxon>Mammalia</taxon>
        <taxon>Eutheria</taxon>
        <taxon>Laurasiatheria</taxon>
        <taxon>Artiodactyla</taxon>
        <taxon>Whippomorpha</taxon>
        <taxon>Cetacea</taxon>
        <taxon>Mysticeti</taxon>
        <taxon>Balaenopteridae</taxon>
        <taxon>Balaenoptera</taxon>
    </lineage>
</organism>
<keyword evidence="2" id="KW-1185">Reference proteome</keyword>
<protein>
    <submittedName>
        <fullName evidence="3">Translation initiation factor IF-2-like</fullName>
    </submittedName>
</protein>